<dbReference type="Proteomes" id="UP001165120">
    <property type="component" value="Unassembled WGS sequence"/>
</dbReference>
<dbReference type="SUPFAM" id="SSF52047">
    <property type="entry name" value="RNI-like"/>
    <property type="match status" value="1"/>
</dbReference>
<sequence length="632" mass="72477">MLQSSAYLNISICSSSIFITIEIFQSLIKIGIFETAIFETTISDHSSYHTTFHASRCTMPQVEENQIEASKNDPTSDVGNTNKFQLGKRLSYSGYLCTIKYIGQLPQWSKDLARDPEFFAIGVEWDNPTRGKNNGTLNGISYFKTTDNLNSGSFIKSTKKDDGYRTFIDALEYKYGNGDSINQMLNAQQLEHEQASSSSLNEISDFNSKDSNNEIIKFGNKIVESYGFQKFSKYQSNFKNLEIISLDFKLINNNTSLNFQKLNKILPNLSELHLNHNLFNDFKIIAILLKNLPNLNKLSLNGNKFNVNSSITNNNNNLKFDNLKILNLNSCFNSNNDIVFLNSNILVHFPNLIELNLSSNNFSNLNDLNNFNYNSNLLILDLSFNKFENLKNLSIWKCNIKSLNISNNSIQLNYFDPRINSINKIDLSNNQITSWNEITHISEVFPNLNNLKIEPNPLMNSESTDSILIQLIGRLSSKIEYLNGSLINPTERKTFELYFISKLNAIENFEISSQNKRLLEICENNGLNINNIIDKLQNPNSCDNNNNNNINPNDFINIIIKFNSVEFMIKVLENYKIGKLRGKISSRLKLSILDFKLYSILNDKIEYLNNDQDLIRLWNLKNNDILVIIKDY</sequence>
<feature type="domain" description="CAP-Gly" evidence="4">
    <location>
        <begin position="121"/>
        <end position="156"/>
    </location>
</feature>
<dbReference type="PANTHER" id="PTHR15454">
    <property type="entry name" value="NISCHARIN RELATED"/>
    <property type="match status" value="1"/>
</dbReference>
<dbReference type="EMBL" id="BSXN01000441">
    <property type="protein sequence ID" value="GME68566.1"/>
    <property type="molecule type" value="Genomic_DNA"/>
</dbReference>
<dbReference type="PROSITE" id="PS50245">
    <property type="entry name" value="CAP_GLY_2"/>
    <property type="match status" value="1"/>
</dbReference>
<evidence type="ECO:0000256" key="1">
    <source>
        <dbReference type="ARBA" id="ARBA00022614"/>
    </source>
</evidence>
<dbReference type="PANTHER" id="PTHR15454:SF56">
    <property type="entry name" value="PROTEIN PHOSPHATASE 1 REGULATORY SUBUNIT 7-RELATED"/>
    <property type="match status" value="1"/>
</dbReference>
<dbReference type="InterPro" id="IPR018247">
    <property type="entry name" value="EF_Hand_1_Ca_BS"/>
</dbReference>
<protein>
    <submittedName>
        <fullName evidence="5">Unnamed protein product</fullName>
    </submittedName>
</protein>
<dbReference type="InterPro" id="IPR036859">
    <property type="entry name" value="CAP-Gly_dom_sf"/>
</dbReference>
<dbReference type="Pfam" id="PF01302">
    <property type="entry name" value="CAP_GLY"/>
    <property type="match status" value="1"/>
</dbReference>
<proteinExistence type="predicted"/>
<dbReference type="GO" id="GO:0005737">
    <property type="term" value="C:cytoplasm"/>
    <property type="evidence" value="ECO:0007669"/>
    <property type="project" value="TreeGrafter"/>
</dbReference>
<dbReference type="InterPro" id="IPR029071">
    <property type="entry name" value="Ubiquitin-like_domsf"/>
</dbReference>
<evidence type="ECO:0000256" key="3">
    <source>
        <dbReference type="ARBA" id="ARBA00023186"/>
    </source>
</evidence>
<dbReference type="PROSITE" id="PS00018">
    <property type="entry name" value="EF_HAND_1"/>
    <property type="match status" value="1"/>
</dbReference>
<dbReference type="Gene3D" id="2.30.30.190">
    <property type="entry name" value="CAP Gly-rich-like domain"/>
    <property type="match status" value="1"/>
</dbReference>
<evidence type="ECO:0000259" key="4">
    <source>
        <dbReference type="PROSITE" id="PS50245"/>
    </source>
</evidence>
<dbReference type="InterPro" id="IPR032675">
    <property type="entry name" value="LRR_dom_sf"/>
</dbReference>
<reference evidence="5" key="1">
    <citation type="submission" date="2023-04" db="EMBL/GenBank/DDBJ databases">
        <title>Candida boidinii NBRC 10035.</title>
        <authorList>
            <person name="Ichikawa N."/>
            <person name="Sato H."/>
            <person name="Tonouchi N."/>
        </authorList>
    </citation>
    <scope>NUCLEOTIDE SEQUENCE</scope>
    <source>
        <strain evidence="5">NBRC 10035</strain>
    </source>
</reference>
<keyword evidence="6" id="KW-1185">Reference proteome</keyword>
<evidence type="ECO:0000313" key="5">
    <source>
        <dbReference type="EMBL" id="GME68566.1"/>
    </source>
</evidence>
<organism evidence="5 6">
    <name type="scientific">Candida boidinii</name>
    <name type="common">Yeast</name>
    <dbReference type="NCBI Taxonomy" id="5477"/>
    <lineage>
        <taxon>Eukaryota</taxon>
        <taxon>Fungi</taxon>
        <taxon>Dikarya</taxon>
        <taxon>Ascomycota</taxon>
        <taxon>Saccharomycotina</taxon>
        <taxon>Pichiomycetes</taxon>
        <taxon>Pichiales</taxon>
        <taxon>Pichiaceae</taxon>
        <taxon>Ogataea</taxon>
        <taxon>Ogataea/Candida clade</taxon>
    </lineage>
</organism>
<dbReference type="SUPFAM" id="SSF74924">
    <property type="entry name" value="Cap-Gly domain"/>
    <property type="match status" value="1"/>
</dbReference>
<name>A0A9W6SXF9_CANBO</name>
<comment type="caution">
    <text evidence="5">The sequence shown here is derived from an EMBL/GenBank/DDBJ whole genome shotgun (WGS) entry which is preliminary data.</text>
</comment>
<dbReference type="SMART" id="SM01052">
    <property type="entry name" value="CAP_GLY"/>
    <property type="match status" value="1"/>
</dbReference>
<dbReference type="PROSITE" id="PS00845">
    <property type="entry name" value="CAP_GLY_1"/>
    <property type="match status" value="1"/>
</dbReference>
<dbReference type="Gene3D" id="3.80.10.10">
    <property type="entry name" value="Ribonuclease Inhibitor"/>
    <property type="match status" value="2"/>
</dbReference>
<dbReference type="InterPro" id="IPR000938">
    <property type="entry name" value="CAP-Gly_domain"/>
</dbReference>
<keyword evidence="3" id="KW-0143">Chaperone</keyword>
<dbReference type="InterPro" id="IPR001611">
    <property type="entry name" value="Leu-rich_rpt"/>
</dbReference>
<dbReference type="SUPFAM" id="SSF54236">
    <property type="entry name" value="Ubiquitin-like"/>
    <property type="match status" value="1"/>
</dbReference>
<accession>A0A9W6SXF9</accession>
<evidence type="ECO:0000256" key="2">
    <source>
        <dbReference type="ARBA" id="ARBA00022737"/>
    </source>
</evidence>
<dbReference type="PROSITE" id="PS51450">
    <property type="entry name" value="LRR"/>
    <property type="match status" value="2"/>
</dbReference>
<gene>
    <name evidence="5" type="ORF">Cboi02_000173300</name>
</gene>
<dbReference type="AlphaFoldDB" id="A0A9W6SXF9"/>
<keyword evidence="1" id="KW-0433">Leucine-rich repeat</keyword>
<keyword evidence="2" id="KW-0677">Repeat</keyword>
<evidence type="ECO:0000313" key="6">
    <source>
        <dbReference type="Proteomes" id="UP001165120"/>
    </source>
</evidence>